<dbReference type="Proteomes" id="UP001604336">
    <property type="component" value="Unassembled WGS sequence"/>
</dbReference>
<proteinExistence type="predicted"/>
<gene>
    <name evidence="2" type="ORF">Adt_39289</name>
</gene>
<evidence type="ECO:0000313" key="2">
    <source>
        <dbReference type="EMBL" id="KAL2471153.1"/>
    </source>
</evidence>
<dbReference type="Pfam" id="PF03732">
    <property type="entry name" value="Retrotrans_gag"/>
    <property type="match status" value="1"/>
</dbReference>
<dbReference type="AlphaFoldDB" id="A0ABD1Q4N4"/>
<dbReference type="EMBL" id="JBFOLK010000012">
    <property type="protein sequence ID" value="KAL2471153.1"/>
    <property type="molecule type" value="Genomic_DNA"/>
</dbReference>
<dbReference type="InterPro" id="IPR005162">
    <property type="entry name" value="Retrotrans_gag_dom"/>
</dbReference>
<accession>A0ABD1Q4N4</accession>
<feature type="domain" description="Retrotransposon gag" evidence="1">
    <location>
        <begin position="2"/>
        <end position="69"/>
    </location>
</feature>
<dbReference type="PANTHER" id="PTHR33223">
    <property type="entry name" value="CCHC-TYPE DOMAIN-CONTAINING PROTEIN"/>
    <property type="match status" value="1"/>
</dbReference>
<evidence type="ECO:0000259" key="1">
    <source>
        <dbReference type="Pfam" id="PF03732"/>
    </source>
</evidence>
<dbReference type="PANTHER" id="PTHR33223:SF6">
    <property type="entry name" value="CCHC-TYPE DOMAIN-CONTAINING PROTEIN"/>
    <property type="match status" value="1"/>
</dbReference>
<reference evidence="3" key="1">
    <citation type="submission" date="2024-07" db="EMBL/GenBank/DDBJ databases">
        <title>Two chromosome-level genome assemblies of Korean endemic species Abeliophyllum distichum and Forsythia ovata (Oleaceae).</title>
        <authorList>
            <person name="Jang H."/>
        </authorList>
    </citation>
    <scope>NUCLEOTIDE SEQUENCE [LARGE SCALE GENOMIC DNA]</scope>
</reference>
<name>A0ABD1Q4N4_9LAMI</name>
<sequence>MAFHMTLTGTAKRWYLKLKPRSIQSWPQLKKAFMSAFLGHTFGEAPATSLNDIRHGINEFVKNYFNRFEDELIAMESILDGPGCLMERAEDGNNLLARCPKQESQTFNQLVDLIKGEIQIEEMIEDRKKYEGERGMM</sequence>
<evidence type="ECO:0000313" key="3">
    <source>
        <dbReference type="Proteomes" id="UP001604336"/>
    </source>
</evidence>
<keyword evidence="3" id="KW-1185">Reference proteome</keyword>
<protein>
    <recommendedName>
        <fullName evidence="1">Retrotransposon gag domain-containing protein</fullName>
    </recommendedName>
</protein>
<comment type="caution">
    <text evidence="2">The sequence shown here is derived from an EMBL/GenBank/DDBJ whole genome shotgun (WGS) entry which is preliminary data.</text>
</comment>
<organism evidence="2 3">
    <name type="scientific">Abeliophyllum distichum</name>
    <dbReference type="NCBI Taxonomy" id="126358"/>
    <lineage>
        <taxon>Eukaryota</taxon>
        <taxon>Viridiplantae</taxon>
        <taxon>Streptophyta</taxon>
        <taxon>Embryophyta</taxon>
        <taxon>Tracheophyta</taxon>
        <taxon>Spermatophyta</taxon>
        <taxon>Magnoliopsida</taxon>
        <taxon>eudicotyledons</taxon>
        <taxon>Gunneridae</taxon>
        <taxon>Pentapetalae</taxon>
        <taxon>asterids</taxon>
        <taxon>lamiids</taxon>
        <taxon>Lamiales</taxon>
        <taxon>Oleaceae</taxon>
        <taxon>Forsythieae</taxon>
        <taxon>Abeliophyllum</taxon>
    </lineage>
</organism>